<sequence length="175" mass="18831">MSRTRTATPPSAEEDRLRSTSASRLSANLSHTACHGRVGISPGGGMYIGHESSTSVVSVFPWRTMKSSMRRWSSNMIPPSSRRRRAGKKSPERSSRGARLVSVVCTLPSSSVHESTGDRHPVPAVSVLDKACSGTVCAVPLEDAHGAHYYDYMGAEGLARRAMCMRGGEPKYALP</sequence>
<accession>A0ACC1NTK0</accession>
<gene>
    <name evidence="1" type="ORF">NUW54_g10776</name>
</gene>
<evidence type="ECO:0000313" key="2">
    <source>
        <dbReference type="Proteomes" id="UP001144978"/>
    </source>
</evidence>
<name>A0ACC1NTK0_9APHY</name>
<comment type="caution">
    <text evidence="1">The sequence shown here is derived from an EMBL/GenBank/DDBJ whole genome shotgun (WGS) entry which is preliminary data.</text>
</comment>
<dbReference type="Proteomes" id="UP001144978">
    <property type="component" value="Unassembled WGS sequence"/>
</dbReference>
<reference evidence="1" key="1">
    <citation type="submission" date="2022-08" db="EMBL/GenBank/DDBJ databases">
        <title>Genome Sequence of Pycnoporus sanguineus.</title>
        <authorList>
            <person name="Buettner E."/>
        </authorList>
    </citation>
    <scope>NUCLEOTIDE SEQUENCE</scope>
    <source>
        <strain evidence="1">CG-C14</strain>
    </source>
</reference>
<dbReference type="EMBL" id="JANSHE010003985">
    <property type="protein sequence ID" value="KAJ2982247.1"/>
    <property type="molecule type" value="Genomic_DNA"/>
</dbReference>
<keyword evidence="2" id="KW-1185">Reference proteome</keyword>
<organism evidence="1 2">
    <name type="scientific">Trametes sanguinea</name>
    <dbReference type="NCBI Taxonomy" id="158606"/>
    <lineage>
        <taxon>Eukaryota</taxon>
        <taxon>Fungi</taxon>
        <taxon>Dikarya</taxon>
        <taxon>Basidiomycota</taxon>
        <taxon>Agaricomycotina</taxon>
        <taxon>Agaricomycetes</taxon>
        <taxon>Polyporales</taxon>
        <taxon>Polyporaceae</taxon>
        <taxon>Trametes</taxon>
    </lineage>
</organism>
<evidence type="ECO:0000313" key="1">
    <source>
        <dbReference type="EMBL" id="KAJ2982247.1"/>
    </source>
</evidence>
<protein>
    <submittedName>
        <fullName evidence="1">Uncharacterized protein</fullName>
    </submittedName>
</protein>
<proteinExistence type="predicted"/>